<evidence type="ECO:0000259" key="1">
    <source>
        <dbReference type="Pfam" id="PF13358"/>
    </source>
</evidence>
<dbReference type="Proteomes" id="UP001476950">
    <property type="component" value="Unassembled WGS sequence"/>
</dbReference>
<sequence length="95" mass="11298">MGGFNSARYLSLTHWQAERVKAHWQATGQSTVIVQDGASFHRSKVVQACWQHWQAMGLYIFYLPPYSPQMNRLEDEWLQLKRHQLCSQLFEHEYD</sequence>
<reference evidence="2 3" key="1">
    <citation type="submission" date="2022-04" db="EMBL/GenBank/DDBJ databases">
        <title>Positive selection, recombination, and allopatry shape intraspecific diversity of widespread and dominant cyanobacteria.</title>
        <authorList>
            <person name="Wei J."/>
            <person name="Shu W."/>
            <person name="Hu C."/>
        </authorList>
    </citation>
    <scope>NUCLEOTIDE SEQUENCE [LARGE SCALE GENOMIC DNA]</scope>
    <source>
        <strain evidence="2 3">AS-A4</strain>
    </source>
</reference>
<dbReference type="Pfam" id="PF13358">
    <property type="entry name" value="DDE_3"/>
    <property type="match status" value="1"/>
</dbReference>
<evidence type="ECO:0000313" key="3">
    <source>
        <dbReference type="Proteomes" id="UP001476950"/>
    </source>
</evidence>
<keyword evidence="3" id="KW-1185">Reference proteome</keyword>
<dbReference type="Gene3D" id="3.30.420.10">
    <property type="entry name" value="Ribonuclease H-like superfamily/Ribonuclease H"/>
    <property type="match status" value="1"/>
</dbReference>
<name>A0ABV0KUF0_9CYAN</name>
<dbReference type="EMBL" id="JAMPLM010000112">
    <property type="protein sequence ID" value="MEP1062885.1"/>
    <property type="molecule type" value="Genomic_DNA"/>
</dbReference>
<protein>
    <submittedName>
        <fullName evidence="2">Transposase</fullName>
    </submittedName>
</protein>
<accession>A0ABV0KUF0</accession>
<dbReference type="InterPro" id="IPR036397">
    <property type="entry name" value="RNaseH_sf"/>
</dbReference>
<gene>
    <name evidence="2" type="ORF">NDI38_31445</name>
</gene>
<proteinExistence type="predicted"/>
<dbReference type="InterPro" id="IPR038717">
    <property type="entry name" value="Tc1-like_DDE_dom"/>
</dbReference>
<evidence type="ECO:0000313" key="2">
    <source>
        <dbReference type="EMBL" id="MEP1062885.1"/>
    </source>
</evidence>
<organism evidence="2 3">
    <name type="scientific">Stenomitos frigidus AS-A4</name>
    <dbReference type="NCBI Taxonomy" id="2933935"/>
    <lineage>
        <taxon>Bacteria</taxon>
        <taxon>Bacillati</taxon>
        <taxon>Cyanobacteriota</taxon>
        <taxon>Cyanophyceae</taxon>
        <taxon>Leptolyngbyales</taxon>
        <taxon>Leptolyngbyaceae</taxon>
        <taxon>Stenomitos</taxon>
    </lineage>
</organism>
<feature type="domain" description="Tc1-like transposase DDE" evidence="1">
    <location>
        <begin position="26"/>
        <end position="86"/>
    </location>
</feature>
<comment type="caution">
    <text evidence="2">The sequence shown here is derived from an EMBL/GenBank/DDBJ whole genome shotgun (WGS) entry which is preliminary data.</text>
</comment>